<name>A0A914VI34_9BILA</name>
<keyword evidence="9" id="KW-1185">Reference proteome</keyword>
<proteinExistence type="predicted"/>
<dbReference type="Pfam" id="PF00001">
    <property type="entry name" value="7tm_1"/>
    <property type="match status" value="2"/>
</dbReference>
<dbReference type="Gene3D" id="1.20.1070.10">
    <property type="entry name" value="Rhodopsin 7-helix transmembrane proteins"/>
    <property type="match status" value="1"/>
</dbReference>
<feature type="transmembrane region" description="Helical" evidence="7">
    <location>
        <begin position="143"/>
        <end position="164"/>
    </location>
</feature>
<reference evidence="10" key="1">
    <citation type="submission" date="2022-11" db="UniProtKB">
        <authorList>
            <consortium name="WormBaseParasite"/>
        </authorList>
    </citation>
    <scope>IDENTIFICATION</scope>
</reference>
<dbReference type="PANTHER" id="PTHR24241:SF59">
    <property type="entry name" value="ADIPOKINETIC HORMONE RECEPTOR, ISOFORM C"/>
    <property type="match status" value="1"/>
</dbReference>
<dbReference type="PROSITE" id="PS50262">
    <property type="entry name" value="G_PROTEIN_RECEP_F1_2"/>
    <property type="match status" value="1"/>
</dbReference>
<dbReference type="PANTHER" id="PTHR24241">
    <property type="entry name" value="NEUROPEPTIDE RECEPTOR-RELATED G-PROTEIN COUPLED RECEPTOR"/>
    <property type="match status" value="1"/>
</dbReference>
<evidence type="ECO:0000256" key="7">
    <source>
        <dbReference type="SAM" id="Phobius"/>
    </source>
</evidence>
<evidence type="ECO:0000313" key="9">
    <source>
        <dbReference type="Proteomes" id="UP000887566"/>
    </source>
</evidence>
<dbReference type="Proteomes" id="UP000887566">
    <property type="component" value="Unplaced"/>
</dbReference>
<dbReference type="WBParaSite" id="PSAMB.scaffold201size66231.g3488.t1">
    <property type="protein sequence ID" value="PSAMB.scaffold201size66231.g3488.t1"/>
    <property type="gene ID" value="PSAMB.scaffold201size66231.g3488"/>
</dbReference>
<keyword evidence="5 7" id="KW-0472">Membrane</keyword>
<evidence type="ECO:0000313" key="10">
    <source>
        <dbReference type="WBParaSite" id="PSAMB.scaffold201size66231.g3488.t1"/>
    </source>
</evidence>
<comment type="subcellular location">
    <subcellularLocation>
        <location evidence="1">Cell membrane</location>
        <topology evidence="1">Multi-pass membrane protein</topology>
    </subcellularLocation>
</comment>
<evidence type="ECO:0000256" key="6">
    <source>
        <dbReference type="ARBA" id="ARBA00023170"/>
    </source>
</evidence>
<evidence type="ECO:0000259" key="8">
    <source>
        <dbReference type="PROSITE" id="PS50262"/>
    </source>
</evidence>
<feature type="transmembrane region" description="Helical" evidence="7">
    <location>
        <begin position="27"/>
        <end position="46"/>
    </location>
</feature>
<sequence>MDPADNFVDNSTSPAAAPLVFSTYIELTIYGVVVAVGGPLNVYAFYNTVRTYVHSTTLASRLLVLKISLNIADLLTIFVYSLTQFIWLLTYWWYGGDLLCRILKFFYTFTFYLTSNMVASIALDRAYITWHLRVLSSQSWFKLRKLIIISWSLAALCSVPQLLIHSTVRAPSDETFSQQCTPLWTLVRWQEQIWHADNLTRTPESADYVALMGTLERLYNYFHMAMAFFIPATIVVVCYLIIVTKMMLLEHSNETITINEPSPINDTLVSLECIEMTDTNRASTSDRPRIKSMDSRFRIPKVSWPDRISFSGFSQPHRRSLSAEPSALAHSASAVSLRAVDGGSTKMRSASSVPTNPLLGAPGATEERQTSAFWQLTVSRAKHKTMRKAIAILIAYVVLWTPYNVLALYQALAPDHAISSLAGMHFLNGLIVVNAIVNPLIYGVRL</sequence>
<dbReference type="SUPFAM" id="SSF81321">
    <property type="entry name" value="Family A G protein-coupled receptor-like"/>
    <property type="match status" value="1"/>
</dbReference>
<dbReference type="PRINTS" id="PR00237">
    <property type="entry name" value="GPCRRHODOPSN"/>
</dbReference>
<accession>A0A914VI34</accession>
<protein>
    <submittedName>
        <fullName evidence="10">G-protein coupled receptors family 1 profile domain-containing protein</fullName>
    </submittedName>
</protein>
<dbReference type="GO" id="GO:0032870">
    <property type="term" value="P:cellular response to hormone stimulus"/>
    <property type="evidence" value="ECO:0007669"/>
    <property type="project" value="TreeGrafter"/>
</dbReference>
<feature type="transmembrane region" description="Helical" evidence="7">
    <location>
        <begin position="67"/>
        <end position="93"/>
    </location>
</feature>
<feature type="transmembrane region" description="Helical" evidence="7">
    <location>
        <begin position="105"/>
        <end position="123"/>
    </location>
</feature>
<evidence type="ECO:0000256" key="5">
    <source>
        <dbReference type="ARBA" id="ARBA00023136"/>
    </source>
</evidence>
<dbReference type="InterPro" id="IPR017452">
    <property type="entry name" value="GPCR_Rhodpsn_7TM"/>
</dbReference>
<evidence type="ECO:0000256" key="2">
    <source>
        <dbReference type="ARBA" id="ARBA00022475"/>
    </source>
</evidence>
<keyword evidence="4 7" id="KW-1133">Transmembrane helix</keyword>
<evidence type="ECO:0000256" key="1">
    <source>
        <dbReference type="ARBA" id="ARBA00004651"/>
    </source>
</evidence>
<feature type="transmembrane region" description="Helical" evidence="7">
    <location>
        <begin position="389"/>
        <end position="412"/>
    </location>
</feature>
<keyword evidence="2" id="KW-1003">Cell membrane</keyword>
<evidence type="ECO:0000256" key="4">
    <source>
        <dbReference type="ARBA" id="ARBA00022989"/>
    </source>
</evidence>
<dbReference type="InterPro" id="IPR000276">
    <property type="entry name" value="GPCR_Rhodpsn"/>
</dbReference>
<feature type="domain" description="G-protein coupled receptors family 1 profile" evidence="8">
    <location>
        <begin position="37"/>
        <end position="442"/>
    </location>
</feature>
<dbReference type="GO" id="GO:0042277">
    <property type="term" value="F:peptide binding"/>
    <property type="evidence" value="ECO:0007669"/>
    <property type="project" value="TreeGrafter"/>
</dbReference>
<dbReference type="GO" id="GO:0005886">
    <property type="term" value="C:plasma membrane"/>
    <property type="evidence" value="ECO:0007669"/>
    <property type="project" value="UniProtKB-SubCell"/>
</dbReference>
<feature type="transmembrane region" description="Helical" evidence="7">
    <location>
        <begin position="221"/>
        <end position="242"/>
    </location>
</feature>
<organism evidence="9 10">
    <name type="scientific">Plectus sambesii</name>
    <dbReference type="NCBI Taxonomy" id="2011161"/>
    <lineage>
        <taxon>Eukaryota</taxon>
        <taxon>Metazoa</taxon>
        <taxon>Ecdysozoa</taxon>
        <taxon>Nematoda</taxon>
        <taxon>Chromadorea</taxon>
        <taxon>Plectida</taxon>
        <taxon>Plectina</taxon>
        <taxon>Plectoidea</taxon>
        <taxon>Plectidae</taxon>
        <taxon>Plectus</taxon>
    </lineage>
</organism>
<dbReference type="GO" id="GO:0004930">
    <property type="term" value="F:G protein-coupled receptor activity"/>
    <property type="evidence" value="ECO:0007669"/>
    <property type="project" value="InterPro"/>
</dbReference>
<keyword evidence="3 7" id="KW-0812">Transmembrane</keyword>
<keyword evidence="6" id="KW-0675">Receptor</keyword>
<feature type="transmembrane region" description="Helical" evidence="7">
    <location>
        <begin position="424"/>
        <end position="444"/>
    </location>
</feature>
<dbReference type="AlphaFoldDB" id="A0A914VI34"/>
<evidence type="ECO:0000256" key="3">
    <source>
        <dbReference type="ARBA" id="ARBA00022692"/>
    </source>
</evidence>